<keyword evidence="2" id="KW-0678">Repressor</keyword>
<dbReference type="InterPro" id="IPR043519">
    <property type="entry name" value="NT_sf"/>
</dbReference>
<dbReference type="EMBL" id="DVOD01000008">
    <property type="protein sequence ID" value="HIU91658.1"/>
    <property type="molecule type" value="Genomic_DNA"/>
</dbReference>
<gene>
    <name evidence="2 3" type="primary">rsfS</name>
    <name evidence="3" type="ORF">IAD26_00840</name>
</gene>
<dbReference type="Proteomes" id="UP000886748">
    <property type="component" value="Unassembled WGS sequence"/>
</dbReference>
<comment type="similarity">
    <text evidence="1 2">Belongs to the Iojap/RsfS family.</text>
</comment>
<protein>
    <recommendedName>
        <fullName evidence="2">Ribosomal silencing factor RsfS</fullName>
    </recommendedName>
</protein>
<dbReference type="PANTHER" id="PTHR21043">
    <property type="entry name" value="IOJAP SUPERFAMILY ORTHOLOG"/>
    <property type="match status" value="1"/>
</dbReference>
<proteinExistence type="inferred from homology"/>
<dbReference type="GO" id="GO:0005737">
    <property type="term" value="C:cytoplasm"/>
    <property type="evidence" value="ECO:0007669"/>
    <property type="project" value="UniProtKB-SubCell"/>
</dbReference>
<evidence type="ECO:0000256" key="2">
    <source>
        <dbReference type="HAMAP-Rule" id="MF_01477"/>
    </source>
</evidence>
<dbReference type="SUPFAM" id="SSF81301">
    <property type="entry name" value="Nucleotidyltransferase"/>
    <property type="match status" value="1"/>
</dbReference>
<sequence>MTDISSYKLASVIARILDDKLGKDITILNISNVSVLADYFVICSADTNTQVKSLTGYVRDRIKHLFDRIPTGEENDLKNRWNLLDYGDVIVHVLHREERETYALEKFWSHAHKVEKEAWEEESKEYSEYDNA</sequence>
<dbReference type="GO" id="GO:0017148">
    <property type="term" value="P:negative regulation of translation"/>
    <property type="evidence" value="ECO:0007669"/>
    <property type="project" value="UniProtKB-UniRule"/>
</dbReference>
<dbReference type="GO" id="GO:0043023">
    <property type="term" value="F:ribosomal large subunit binding"/>
    <property type="evidence" value="ECO:0007669"/>
    <property type="project" value="TreeGrafter"/>
</dbReference>
<dbReference type="Pfam" id="PF02410">
    <property type="entry name" value="RsfS"/>
    <property type="match status" value="1"/>
</dbReference>
<keyword evidence="2" id="KW-0810">Translation regulation</keyword>
<dbReference type="NCBIfam" id="TIGR00090">
    <property type="entry name" value="rsfS_iojap_ybeB"/>
    <property type="match status" value="1"/>
</dbReference>
<dbReference type="AlphaFoldDB" id="A0A9D1SQ53"/>
<comment type="subunit">
    <text evidence="2">Interacts with ribosomal protein uL14 (rplN).</text>
</comment>
<dbReference type="HAMAP" id="MF_01477">
    <property type="entry name" value="Iojap_RsfS"/>
    <property type="match status" value="1"/>
</dbReference>
<evidence type="ECO:0000313" key="3">
    <source>
        <dbReference type="EMBL" id="HIU91658.1"/>
    </source>
</evidence>
<dbReference type="GO" id="GO:0090071">
    <property type="term" value="P:negative regulation of ribosome biogenesis"/>
    <property type="evidence" value="ECO:0007669"/>
    <property type="project" value="UniProtKB-UniRule"/>
</dbReference>
<organism evidence="3 4">
    <name type="scientific">Candidatus Limenecus avicola</name>
    <dbReference type="NCBI Taxonomy" id="2840847"/>
    <lineage>
        <taxon>Bacteria</taxon>
        <taxon>Bacillati</taxon>
        <taxon>Bacillota</taxon>
        <taxon>Clostridia</taxon>
        <taxon>Eubacteriales</taxon>
        <taxon>Clostridiaceae</taxon>
        <taxon>Clostridiaceae incertae sedis</taxon>
        <taxon>Candidatus Limenecus</taxon>
    </lineage>
</organism>
<comment type="subcellular location">
    <subcellularLocation>
        <location evidence="2">Cytoplasm</location>
    </subcellularLocation>
</comment>
<evidence type="ECO:0000256" key="1">
    <source>
        <dbReference type="ARBA" id="ARBA00010574"/>
    </source>
</evidence>
<evidence type="ECO:0000313" key="4">
    <source>
        <dbReference type="Proteomes" id="UP000886748"/>
    </source>
</evidence>
<reference evidence="3" key="1">
    <citation type="submission" date="2020-10" db="EMBL/GenBank/DDBJ databases">
        <authorList>
            <person name="Gilroy R."/>
        </authorList>
    </citation>
    <scope>NUCLEOTIDE SEQUENCE</scope>
    <source>
        <strain evidence="3">CHK154-7741</strain>
    </source>
</reference>
<dbReference type="Gene3D" id="3.30.460.10">
    <property type="entry name" value="Beta Polymerase, domain 2"/>
    <property type="match status" value="1"/>
</dbReference>
<comment type="caution">
    <text evidence="3">The sequence shown here is derived from an EMBL/GenBank/DDBJ whole genome shotgun (WGS) entry which is preliminary data.</text>
</comment>
<name>A0A9D1SQ53_9CLOT</name>
<dbReference type="PANTHER" id="PTHR21043:SF0">
    <property type="entry name" value="MITOCHONDRIAL ASSEMBLY OF RIBOSOMAL LARGE SUBUNIT PROTEIN 1"/>
    <property type="match status" value="1"/>
</dbReference>
<keyword evidence="2" id="KW-0963">Cytoplasm</keyword>
<comment type="function">
    <text evidence="2">Functions as a ribosomal silencing factor. Interacts with ribosomal protein uL14 (rplN), blocking formation of intersubunit bridge B8. Prevents association of the 30S and 50S ribosomal subunits and the formation of functional ribosomes, thus repressing translation.</text>
</comment>
<accession>A0A9D1SQ53</accession>
<dbReference type="GO" id="GO:0042256">
    <property type="term" value="P:cytosolic ribosome assembly"/>
    <property type="evidence" value="ECO:0007669"/>
    <property type="project" value="UniProtKB-UniRule"/>
</dbReference>
<dbReference type="InterPro" id="IPR004394">
    <property type="entry name" value="Iojap/RsfS/C7orf30"/>
</dbReference>
<reference evidence="3" key="2">
    <citation type="journal article" date="2021" name="PeerJ">
        <title>Extensive microbial diversity within the chicken gut microbiome revealed by metagenomics and culture.</title>
        <authorList>
            <person name="Gilroy R."/>
            <person name="Ravi A."/>
            <person name="Getino M."/>
            <person name="Pursley I."/>
            <person name="Horton D.L."/>
            <person name="Alikhan N.F."/>
            <person name="Baker D."/>
            <person name="Gharbi K."/>
            <person name="Hall N."/>
            <person name="Watson M."/>
            <person name="Adriaenssens E.M."/>
            <person name="Foster-Nyarko E."/>
            <person name="Jarju S."/>
            <person name="Secka A."/>
            <person name="Antonio M."/>
            <person name="Oren A."/>
            <person name="Chaudhuri R.R."/>
            <person name="La Ragione R."/>
            <person name="Hildebrand F."/>
            <person name="Pallen M.J."/>
        </authorList>
    </citation>
    <scope>NUCLEOTIDE SEQUENCE</scope>
    <source>
        <strain evidence="3">CHK154-7741</strain>
    </source>
</reference>